<dbReference type="GO" id="GO:0034727">
    <property type="term" value="P:piecemeal microautophagy of the nucleus"/>
    <property type="evidence" value="ECO:0007669"/>
    <property type="project" value="TreeGrafter"/>
</dbReference>
<feature type="compositionally biased region" description="Low complexity" evidence="4">
    <location>
        <begin position="549"/>
        <end position="570"/>
    </location>
</feature>
<protein>
    <recommendedName>
        <fullName evidence="3">Autophagy-related protein 13</fullName>
    </recommendedName>
</protein>
<feature type="region of interest" description="Disordered" evidence="4">
    <location>
        <begin position="392"/>
        <end position="428"/>
    </location>
</feature>
<dbReference type="GO" id="GO:0000423">
    <property type="term" value="P:mitophagy"/>
    <property type="evidence" value="ECO:0007669"/>
    <property type="project" value="TreeGrafter"/>
</dbReference>
<keyword evidence="2 3" id="KW-0072">Autophagy</keyword>
<name>A0A0B7N788_9FUNG</name>
<organism evidence="6 7">
    <name type="scientific">Parasitella parasitica</name>
    <dbReference type="NCBI Taxonomy" id="35722"/>
    <lineage>
        <taxon>Eukaryota</taxon>
        <taxon>Fungi</taxon>
        <taxon>Fungi incertae sedis</taxon>
        <taxon>Mucoromycota</taxon>
        <taxon>Mucoromycotina</taxon>
        <taxon>Mucoromycetes</taxon>
        <taxon>Mucorales</taxon>
        <taxon>Mucorineae</taxon>
        <taxon>Mucoraceae</taxon>
        <taxon>Parasitella</taxon>
    </lineage>
</organism>
<dbReference type="EMBL" id="LN726014">
    <property type="protein sequence ID" value="CEP11278.1"/>
    <property type="molecule type" value="Genomic_DNA"/>
</dbReference>
<reference evidence="6 7" key="1">
    <citation type="submission" date="2014-09" db="EMBL/GenBank/DDBJ databases">
        <authorList>
            <person name="Ellenberger Sabrina"/>
        </authorList>
    </citation>
    <scope>NUCLEOTIDE SEQUENCE [LARGE SCALE GENOMIC DNA]</scope>
    <source>
        <strain evidence="6 7">CBS 412.66</strain>
    </source>
</reference>
<gene>
    <name evidence="6" type="primary">PARPA_05102.1 scaffold 16495</name>
</gene>
<feature type="region of interest" description="Disordered" evidence="4">
    <location>
        <begin position="548"/>
        <end position="575"/>
    </location>
</feature>
<evidence type="ECO:0000313" key="6">
    <source>
        <dbReference type="EMBL" id="CEP11278.1"/>
    </source>
</evidence>
<dbReference type="PANTHER" id="PTHR13430:SF4">
    <property type="entry name" value="AUTOPHAGY-RELATED PROTEIN 13"/>
    <property type="match status" value="1"/>
</dbReference>
<dbReference type="Gene3D" id="6.10.140.1900">
    <property type="match status" value="1"/>
</dbReference>
<accession>A0A0B7N788</accession>
<dbReference type="GO" id="GO:0000407">
    <property type="term" value="C:phagophore assembly site"/>
    <property type="evidence" value="ECO:0007669"/>
    <property type="project" value="TreeGrafter"/>
</dbReference>
<feature type="region of interest" description="Disordered" evidence="4">
    <location>
        <begin position="359"/>
        <end position="380"/>
    </location>
</feature>
<feature type="region of interest" description="Disordered" evidence="4">
    <location>
        <begin position="1"/>
        <end position="88"/>
    </location>
</feature>
<feature type="domain" description="Autophagy-related protein 13 N-terminal" evidence="5">
    <location>
        <begin position="83"/>
        <end position="282"/>
    </location>
</feature>
<feature type="compositionally biased region" description="Basic and acidic residues" evidence="4">
    <location>
        <begin position="416"/>
        <end position="428"/>
    </location>
</feature>
<dbReference type="GO" id="GO:0005829">
    <property type="term" value="C:cytosol"/>
    <property type="evidence" value="ECO:0007669"/>
    <property type="project" value="TreeGrafter"/>
</dbReference>
<dbReference type="OrthoDB" id="70161at2759"/>
<comment type="similarity">
    <text evidence="1 3">Belongs to the ATG13 family. Fungi subfamily.</text>
</comment>
<dbReference type="AlphaFoldDB" id="A0A0B7N788"/>
<evidence type="ECO:0000256" key="1">
    <source>
        <dbReference type="ARBA" id="ARBA00005246"/>
    </source>
</evidence>
<dbReference type="Gene3D" id="3.30.900.10">
    <property type="entry name" value="HORMA domain"/>
    <property type="match status" value="1"/>
</dbReference>
<dbReference type="Proteomes" id="UP000054107">
    <property type="component" value="Unassembled WGS sequence"/>
</dbReference>
<feature type="compositionally biased region" description="Low complexity" evidence="4">
    <location>
        <begin position="359"/>
        <end position="379"/>
    </location>
</feature>
<proteinExistence type="inferred from homology"/>
<dbReference type="InterPro" id="IPR018731">
    <property type="entry name" value="Atg13_N"/>
</dbReference>
<feature type="compositionally biased region" description="Polar residues" evidence="4">
    <location>
        <begin position="1"/>
        <end position="13"/>
    </location>
</feature>
<dbReference type="PANTHER" id="PTHR13430">
    <property type="match status" value="1"/>
</dbReference>
<evidence type="ECO:0000256" key="2">
    <source>
        <dbReference type="ARBA" id="ARBA00023006"/>
    </source>
</evidence>
<evidence type="ECO:0000256" key="4">
    <source>
        <dbReference type="SAM" id="MobiDB-lite"/>
    </source>
</evidence>
<feature type="compositionally biased region" description="Low complexity" evidence="4">
    <location>
        <begin position="392"/>
        <end position="402"/>
    </location>
</feature>
<evidence type="ECO:0000313" key="7">
    <source>
        <dbReference type="Proteomes" id="UP000054107"/>
    </source>
</evidence>
<dbReference type="Pfam" id="PF10033">
    <property type="entry name" value="ATG13"/>
    <property type="match status" value="1"/>
</dbReference>
<evidence type="ECO:0000259" key="5">
    <source>
        <dbReference type="Pfam" id="PF10033"/>
    </source>
</evidence>
<dbReference type="GO" id="GO:0034497">
    <property type="term" value="P:protein localization to phagophore assembly site"/>
    <property type="evidence" value="ECO:0007669"/>
    <property type="project" value="TreeGrafter"/>
</dbReference>
<feature type="compositionally biased region" description="Low complexity" evidence="4">
    <location>
        <begin position="19"/>
        <end position="66"/>
    </location>
</feature>
<dbReference type="InterPro" id="IPR036570">
    <property type="entry name" value="HORMA_dom_sf"/>
</dbReference>
<dbReference type="InterPro" id="IPR040182">
    <property type="entry name" value="ATG13"/>
</dbReference>
<dbReference type="STRING" id="35722.A0A0B7N788"/>
<sequence length="765" mass="84328">MTQPSSDSPTQNKPPDHILSSTGSLSKSSLTSSASSLSPSTSILFSAATNRSSAPTSSNSRSSSSRKGQASIPPLSSSSSNSTNSSTGNAKLESIIQFNITTNDNEKLKEELKFWKSLVKYQQDAEEPPPLVIDIYLETNEPELLQEGDNNRGWHKLDFGIQQNDVQRILIESWTLSLNHPFPDYPVDLPNLYKKSIVFFRSLHSLVRILPGHSLFQRSRLRDGEFLLGYRLSTARSNRKDEVSLDHALTSVDTIQLHEFKELSTPLGTFKVKLLFREHCQFNTQDKSTLDGVDVDENFFTPTMTKYRLENSKEKAAPQPSPLPVFPTASSATSGKSRLQSYRGAATAAATTANRTTYYPMNTASSSTSTSSNNNSNASQLERRISAPLVSPFKSPSLSSSPQAELMFTSHSRSNTPERSKLESESFGRKPEFSSSFEKFFVKGNNSGGSYTSASSGHHIRRIGSCNNESEEDEENLEEFMRFITARQDLKLFQQQTSQLIFSPTAANKKTSDVLNYHANHEDTTRSLSHFRNIQETHAILSDSMTFNQQQIKPQPQQTENSYESTSSSSLTKGLNLPAIPSPLHNTESATHPTAVSGEIPYDRYPTDIVIYSPLKNRQAPPPPHPPKMPIHQTRRISGSGGSGGTMDDDDSLVFKMSELNEYGENAPSCDPYSNNFCYGSNHDDYLQRLKLAAAMNDDGDMQSIARRAASIGGTPNSAVNAVAMCASSDASSKSDPIVSNSIKFKAIQQDQGTKITRRLFYGES</sequence>
<keyword evidence="7" id="KW-1185">Reference proteome</keyword>
<dbReference type="GO" id="GO:1990316">
    <property type="term" value="C:Atg1/ULK1 kinase complex"/>
    <property type="evidence" value="ECO:0007669"/>
    <property type="project" value="InterPro"/>
</dbReference>
<feature type="compositionally biased region" description="Low complexity" evidence="4">
    <location>
        <begin position="76"/>
        <end position="87"/>
    </location>
</feature>
<feature type="compositionally biased region" description="Polar residues" evidence="4">
    <location>
        <begin position="328"/>
        <end position="340"/>
    </location>
</feature>
<evidence type="ECO:0000256" key="3">
    <source>
        <dbReference type="RuleBase" id="RU361214"/>
    </source>
</evidence>
<feature type="region of interest" description="Disordered" evidence="4">
    <location>
        <begin position="311"/>
        <end position="340"/>
    </location>
</feature>